<dbReference type="Pfam" id="PF13443">
    <property type="entry name" value="HTH_26"/>
    <property type="match status" value="1"/>
</dbReference>
<dbReference type="Gene3D" id="1.10.260.40">
    <property type="entry name" value="lambda repressor-like DNA-binding domains"/>
    <property type="match status" value="1"/>
</dbReference>
<keyword evidence="3" id="KW-1185">Reference proteome</keyword>
<organism evidence="2 3">
    <name type="scientific">Paenibacillus sedimenti</name>
    <dbReference type="NCBI Taxonomy" id="2770274"/>
    <lineage>
        <taxon>Bacteria</taxon>
        <taxon>Bacillati</taxon>
        <taxon>Bacillota</taxon>
        <taxon>Bacilli</taxon>
        <taxon>Bacillales</taxon>
        <taxon>Paenibacillaceae</taxon>
        <taxon>Paenibacillus</taxon>
    </lineage>
</organism>
<sequence>MKDELGRCLLQERLDESGMNKEDLARVLKYKPEKLQDFMDNKRVMSLKAAIHIADAIGCDVKQLYEWKPIQ</sequence>
<dbReference type="Proteomes" id="UP000650466">
    <property type="component" value="Unassembled WGS sequence"/>
</dbReference>
<dbReference type="GO" id="GO:0003677">
    <property type="term" value="F:DNA binding"/>
    <property type="evidence" value="ECO:0007669"/>
    <property type="project" value="InterPro"/>
</dbReference>
<name>A0A926KTM4_9BACL</name>
<evidence type="ECO:0000313" key="2">
    <source>
        <dbReference type="EMBL" id="MBD0383073.1"/>
    </source>
</evidence>
<protein>
    <submittedName>
        <fullName evidence="2">Helix-turn-helix transcriptional regulator</fullName>
    </submittedName>
</protein>
<dbReference type="EMBL" id="JACVVD010000009">
    <property type="protein sequence ID" value="MBD0383073.1"/>
    <property type="molecule type" value="Genomic_DNA"/>
</dbReference>
<evidence type="ECO:0000313" key="3">
    <source>
        <dbReference type="Proteomes" id="UP000650466"/>
    </source>
</evidence>
<gene>
    <name evidence="2" type="ORF">ICC18_23460</name>
</gene>
<dbReference type="SUPFAM" id="SSF47413">
    <property type="entry name" value="lambda repressor-like DNA-binding domains"/>
    <property type="match status" value="1"/>
</dbReference>
<dbReference type="InterPro" id="IPR010982">
    <property type="entry name" value="Lambda_DNA-bd_dom_sf"/>
</dbReference>
<comment type="caution">
    <text evidence="2">The sequence shown here is derived from an EMBL/GenBank/DDBJ whole genome shotgun (WGS) entry which is preliminary data.</text>
</comment>
<dbReference type="AlphaFoldDB" id="A0A926KTM4"/>
<reference evidence="2" key="1">
    <citation type="submission" date="2020-09" db="EMBL/GenBank/DDBJ databases">
        <title>Draft Genome Sequence of Paenibacillus sp. WST5.</title>
        <authorList>
            <person name="Bao Z."/>
        </authorList>
    </citation>
    <scope>NUCLEOTIDE SEQUENCE</scope>
    <source>
        <strain evidence="2">WST5</strain>
    </source>
</reference>
<dbReference type="RefSeq" id="WP_188176847.1">
    <property type="nucleotide sequence ID" value="NZ_JACVVD010000009.1"/>
</dbReference>
<dbReference type="CDD" id="cd00093">
    <property type="entry name" value="HTH_XRE"/>
    <property type="match status" value="1"/>
</dbReference>
<accession>A0A926KTM4</accession>
<evidence type="ECO:0000259" key="1">
    <source>
        <dbReference type="Pfam" id="PF13443"/>
    </source>
</evidence>
<feature type="domain" description="HTH cro/C1-type" evidence="1">
    <location>
        <begin position="10"/>
        <end position="69"/>
    </location>
</feature>
<dbReference type="InterPro" id="IPR001387">
    <property type="entry name" value="Cro/C1-type_HTH"/>
</dbReference>
<proteinExistence type="predicted"/>